<name>A0A2Z4GPJ9_9PLAT</name>
<reference evidence="2" key="2">
    <citation type="submission" date="2018-02" db="EMBL/GenBank/DDBJ databases">
        <authorList>
            <person name="Vanhove M.P.M."/>
            <person name="Briscoe A.G."/>
            <person name="Jorissen M.W.P."/>
            <person name="Littlewood D.T.J."/>
            <person name="Huyse T."/>
        </authorList>
    </citation>
    <scope>NUCLEOTIDE SEQUENCE</scope>
</reference>
<dbReference type="AlphaFoldDB" id="A0A2Z4GPJ9"/>
<evidence type="ECO:0000313" key="2">
    <source>
        <dbReference type="EMBL" id="AWW03152.1"/>
    </source>
</evidence>
<organism evidence="2">
    <name type="scientific">Macrogyrodactylus karibae</name>
    <dbReference type="NCBI Taxonomy" id="696689"/>
    <lineage>
        <taxon>Eukaryota</taxon>
        <taxon>Metazoa</taxon>
        <taxon>Spiralia</taxon>
        <taxon>Lophotrochozoa</taxon>
        <taxon>Platyhelminthes</taxon>
        <taxon>Monogenea</taxon>
        <taxon>Monopisthocotylea</taxon>
        <taxon>Gyrodactylidea</taxon>
        <taxon>Gyrodactylidae</taxon>
        <taxon>Macrogyrodactylus</taxon>
    </lineage>
</organism>
<accession>A0A2Z4GPJ9</accession>
<gene>
    <name evidence="2" type="primary">ND6</name>
</gene>
<feature type="transmembrane region" description="Helical" evidence="1">
    <location>
        <begin position="40"/>
        <end position="69"/>
    </location>
</feature>
<geneLocation type="mitochondrion" evidence="2"/>
<keyword evidence="1" id="KW-1133">Transmembrane helix</keyword>
<proteinExistence type="predicted"/>
<protein>
    <submittedName>
        <fullName evidence="2">NADH dehydrogenase subunit 6</fullName>
    </submittedName>
</protein>
<keyword evidence="1" id="KW-0812">Transmembrane</keyword>
<reference evidence="2" key="1">
    <citation type="journal article" date="2018" name="BMC Genomics">
        <title>The first next-generation sequencing approach to the mitochondrial phylogeny of African monogenean parasites (Platyhelminthes: Gyrodactylidae and Dactylogyridae).</title>
        <authorList>
            <person name="Vanhove M.P.M."/>
            <person name="Briscoe A.G."/>
            <person name="Jorissen M.W.P."/>
            <person name="Littlewood D.T.J."/>
            <person name="Huyse T."/>
        </authorList>
    </citation>
    <scope>NUCLEOTIDE SEQUENCE</scope>
</reference>
<dbReference type="EMBL" id="MG970258">
    <property type="protein sequence ID" value="AWW03152.1"/>
    <property type="molecule type" value="Genomic_DNA"/>
</dbReference>
<sequence>MTLFFLISLFIFVSTTYNVFVASGAYCLFLVSLTLISSSILLFLNLSFWYCLVMLLIYIGGVYVLLLFVSIYSYNTFSFSGVFSFLFMTLFFFTFFVFTYSNGWEYWSNLYNFELSLNESYELVSLQNWVSYMFILLCILISFCVFSFIFSDNSGYTR</sequence>
<feature type="transmembrane region" description="Helical" evidence="1">
    <location>
        <begin position="129"/>
        <end position="150"/>
    </location>
</feature>
<keyword evidence="1" id="KW-0472">Membrane</keyword>
<keyword evidence="2" id="KW-0496">Mitochondrion</keyword>
<feature type="transmembrane region" description="Helical" evidence="1">
    <location>
        <begin position="81"/>
        <end position="101"/>
    </location>
</feature>
<evidence type="ECO:0000256" key="1">
    <source>
        <dbReference type="SAM" id="Phobius"/>
    </source>
</evidence>